<dbReference type="GO" id="GO:0032259">
    <property type="term" value="P:methylation"/>
    <property type="evidence" value="ECO:0007669"/>
    <property type="project" value="UniProtKB-KW"/>
</dbReference>
<keyword evidence="1" id="KW-0969">Cilium</keyword>
<organism evidence="1 2">
    <name type="scientific">Agathobaculum butyriciproducens</name>
    <dbReference type="NCBI Taxonomy" id="1628085"/>
    <lineage>
        <taxon>Bacteria</taxon>
        <taxon>Bacillati</taxon>
        <taxon>Bacillota</taxon>
        <taxon>Clostridia</taxon>
        <taxon>Eubacteriales</taxon>
        <taxon>Butyricicoccaceae</taxon>
        <taxon>Agathobaculum</taxon>
    </lineage>
</organism>
<accession>A0AAW4W0D0</accession>
<evidence type="ECO:0000313" key="1">
    <source>
        <dbReference type="EMBL" id="MCC2177220.1"/>
    </source>
</evidence>
<sequence length="372" mass="42553">MRQTREVIRMGYIRRPAYYKAFRCIGSDCTENCCIGWEIDVDEDSLAYYETVPGDFGERLRASIAPADAQTGEPAHFRLDAEERCPLLNDCNLCEVLLHLGEDKMAQICTDHPRYYEWFSDGREDGLGLCCEAAAELILAQIGAPAFDVTEADGVSETGTEAETELENVLFSMRNALFRLACEDAPFDDKADRLYRTAKAQQEQYDDLLFPFPEDEDADETDEDTASWSQAFWRESTLTSLLEMLLGFEINKDDWRTLLTGAKARLPEIIARREAFLQAYQGKHHEYDNLLTYFLYRHFMKALGDDAVQDKVQLALVSTAVIQLLDVYEWLAKGEVTHWAQICICKAYSREIEYNEDNTEQLAAFSVLDEME</sequence>
<keyword evidence="2" id="KW-1185">Reference proteome</keyword>
<dbReference type="EC" id="2.1.1.-" evidence="1"/>
<dbReference type="NCBIfam" id="NF038110">
    <property type="entry name" value="Lys_methyl_FliB"/>
    <property type="match status" value="1"/>
</dbReference>
<dbReference type="Proteomes" id="UP001298753">
    <property type="component" value="Unassembled WGS sequence"/>
</dbReference>
<dbReference type="EMBL" id="JAJEPX010000025">
    <property type="protein sequence ID" value="MCC2177220.1"/>
    <property type="molecule type" value="Genomic_DNA"/>
</dbReference>
<keyword evidence="1" id="KW-0808">Transferase</keyword>
<protein>
    <submittedName>
        <fullName evidence="1">Flagellin lysine-N-methylase</fullName>
        <ecNumber evidence="1">2.1.1.-</ecNumber>
    </submittedName>
</protein>
<keyword evidence="1" id="KW-0489">Methyltransferase</keyword>
<reference evidence="1 2" key="1">
    <citation type="submission" date="2021-10" db="EMBL/GenBank/DDBJ databases">
        <title>Anaerobic single-cell dispensing facilitates the cultivation of human gut bacteria.</title>
        <authorList>
            <person name="Afrizal A."/>
        </authorList>
    </citation>
    <scope>NUCLEOTIDE SEQUENCE [LARGE SCALE GENOMIC DNA]</scope>
    <source>
        <strain evidence="1 2">CLA-AA-H270</strain>
    </source>
</reference>
<dbReference type="GO" id="GO:0008168">
    <property type="term" value="F:methyltransferase activity"/>
    <property type="evidence" value="ECO:0007669"/>
    <property type="project" value="UniProtKB-KW"/>
</dbReference>
<keyword evidence="1" id="KW-0282">Flagellum</keyword>
<proteinExistence type="predicted"/>
<gene>
    <name evidence="1" type="primary">fliB</name>
    <name evidence="1" type="ORF">LKD22_08800</name>
</gene>
<comment type="caution">
    <text evidence="1">The sequence shown here is derived from an EMBL/GenBank/DDBJ whole genome shotgun (WGS) entry which is preliminary data.</text>
</comment>
<name>A0AAW4W0D0_9FIRM</name>
<dbReference type="AlphaFoldDB" id="A0AAW4W0D0"/>
<keyword evidence="1" id="KW-0966">Cell projection</keyword>
<evidence type="ECO:0000313" key="2">
    <source>
        <dbReference type="Proteomes" id="UP001298753"/>
    </source>
</evidence>